<dbReference type="Pfam" id="PF12860">
    <property type="entry name" value="PAS_7"/>
    <property type="match status" value="2"/>
</dbReference>
<dbReference type="InterPro" id="IPR003661">
    <property type="entry name" value="HisK_dim/P_dom"/>
</dbReference>
<dbReference type="Pfam" id="PF00512">
    <property type="entry name" value="HisKA"/>
    <property type="match status" value="1"/>
</dbReference>
<dbReference type="InterPro" id="IPR036097">
    <property type="entry name" value="HisK_dim/P_sf"/>
</dbReference>
<feature type="domain" description="Histidine kinase" evidence="7">
    <location>
        <begin position="559"/>
        <end position="776"/>
    </location>
</feature>
<dbReference type="EC" id="2.7.13.3" evidence="2"/>
<dbReference type="AlphaFoldDB" id="A0A3G9G9M3"/>
<dbReference type="Gene3D" id="3.30.450.20">
    <property type="entry name" value="PAS domain"/>
    <property type="match status" value="2"/>
</dbReference>
<keyword evidence="3" id="KW-0597">Phosphoprotein</keyword>
<reference evidence="9" key="1">
    <citation type="journal article" date="2017" name="Biotechnol. Biofuels">
        <title>Evaluation of environmental bacterial communities as a factor affecting the growth of duckweed Lemna minor.</title>
        <authorList>
            <person name="Ishizawa H."/>
            <person name="Kuroda M."/>
            <person name="Morikawa M."/>
            <person name="Ike M."/>
        </authorList>
    </citation>
    <scope>NUCLEOTIDE SEQUENCE [LARGE SCALE GENOMIC DNA]</scope>
    <source>
        <strain evidence="9">M6</strain>
    </source>
</reference>
<dbReference type="Pfam" id="PF02518">
    <property type="entry name" value="HATPase_c"/>
    <property type="match status" value="1"/>
</dbReference>
<dbReference type="InterPro" id="IPR005467">
    <property type="entry name" value="His_kinase_dom"/>
</dbReference>
<dbReference type="CDD" id="cd00075">
    <property type="entry name" value="HATPase"/>
    <property type="match status" value="1"/>
</dbReference>
<dbReference type="InterPro" id="IPR050736">
    <property type="entry name" value="Sensor_HK_Regulatory"/>
</dbReference>
<evidence type="ECO:0000313" key="8">
    <source>
        <dbReference type="EMBL" id="BBF81099.1"/>
    </source>
</evidence>
<dbReference type="RefSeq" id="WP_126421935.1">
    <property type="nucleotide sequence ID" value="NZ_AP018827.1"/>
</dbReference>
<evidence type="ECO:0000256" key="1">
    <source>
        <dbReference type="ARBA" id="ARBA00000085"/>
    </source>
</evidence>
<gene>
    <name evidence="8" type="ORF">EM6_1694</name>
</gene>
<sequence length="857" mass="93653">MTVATIAFAAAAGATALAFSTTVLAWRLKARLTKLSEGYKSRLDVQHTVLGELDAATLAFDEAFVAIEGETVRLVWGDETLKTIADAFRIPFSEEVAPRVIEGLAGSSKEAAEALKRLIAEGRPCRFEVFTEAPRSLMGAKTAGLTLLVEGRATGATAWVRLAIASEHTSLSSGPFARMADLIPAPCWVVRDGQLVWANAAWLKAVDAENVEQARAEQLGLDRSAEALVVEAAEQHMRREGFRWLTIHGQRRAFQVVAEPLGDAYVCAYALDVTESEESREALKRHAKAHDDTLDHLEDAVAIFGPEKRLTFHNRAFETLWDLEPAWLAERPTHGELLDRLRQKRKLPETSDFVTWKAQELEFYGLSEAAPDEMWSLPNGRSLRVVRQPHPLGGLLLLFSDKTGELTLKAQFNSLIQVQRATLDQLTDAVSVFGSDGRLRLRNAAFDAFWNLSPDELALNSDFGQLTALCLPLVHDRGFWAELKARVTDIDPLARAPQLGEVRTSDGRLAQWRTQPLPDGATLVAFSDITDRRALEEAIEQRDVALTESVRLKRDFVANVSYELRTPLTTIVGYADLLQRQANAAEADPAEIRRRGFLNAIQAASQELARSIDDVLDMAQIDAGEMSLSPSDFNLSRTVAAALGRQADTLSAKGIRFDYVGLDTRALIRADQQRLGQVLDHLLDYALRNAAQEGQITIRSRKEGDTLTLEIGYTGRGIPYHTQAHIFDRFVGRERGGPGLGLALVKALVELHDGWITLESEPQSGATFALHLPHQMGVGFESNEAKAAVTQTPTPAPEIAPVVVATPAPLPETPEAPVVAAAEAAPEKAPETPADEPNPLGLTAETLAQARRILGMA</sequence>
<reference evidence="9" key="2">
    <citation type="journal article" date="2017" name="Plant Physiol. Biochem.">
        <title>Differential oxidative and antioxidative response of duckweed Lemna minor toward plant growth promoting/inhibiting bacteria.</title>
        <authorList>
            <person name="Ishizawa H."/>
            <person name="Kuroda M."/>
            <person name="Morikawa M."/>
            <person name="Ike M."/>
        </authorList>
    </citation>
    <scope>NUCLEOTIDE SEQUENCE [LARGE SCALE GENOMIC DNA]</scope>
    <source>
        <strain evidence="9">M6</strain>
    </source>
</reference>
<dbReference type="CDD" id="cd00082">
    <property type="entry name" value="HisKA"/>
    <property type="match status" value="1"/>
</dbReference>
<dbReference type="SMART" id="SM00388">
    <property type="entry name" value="HisKA"/>
    <property type="match status" value="1"/>
</dbReference>
<evidence type="ECO:0000256" key="6">
    <source>
        <dbReference type="ARBA" id="ARBA00023012"/>
    </source>
</evidence>
<dbReference type="PROSITE" id="PS50109">
    <property type="entry name" value="HIS_KIN"/>
    <property type="match status" value="1"/>
</dbReference>
<evidence type="ECO:0000256" key="4">
    <source>
        <dbReference type="ARBA" id="ARBA00022679"/>
    </source>
</evidence>
<dbReference type="SUPFAM" id="SSF47384">
    <property type="entry name" value="Homodimeric domain of signal transducing histidine kinase"/>
    <property type="match status" value="1"/>
</dbReference>
<name>A0A3G9G9M3_9CAUL</name>
<dbReference type="Gene3D" id="3.30.565.10">
    <property type="entry name" value="Histidine kinase-like ATPase, C-terminal domain"/>
    <property type="match status" value="1"/>
</dbReference>
<keyword evidence="4" id="KW-0808">Transferase</keyword>
<evidence type="ECO:0000256" key="3">
    <source>
        <dbReference type="ARBA" id="ARBA00022553"/>
    </source>
</evidence>
<dbReference type="InterPro" id="IPR036890">
    <property type="entry name" value="HATPase_C_sf"/>
</dbReference>
<dbReference type="PANTHER" id="PTHR43711">
    <property type="entry name" value="TWO-COMPONENT HISTIDINE KINASE"/>
    <property type="match status" value="1"/>
</dbReference>
<dbReference type="Gene3D" id="1.10.287.130">
    <property type="match status" value="1"/>
</dbReference>
<keyword evidence="5" id="KW-0418">Kinase</keyword>
<dbReference type="SUPFAM" id="SSF55785">
    <property type="entry name" value="PYP-like sensor domain (PAS domain)"/>
    <property type="match status" value="2"/>
</dbReference>
<dbReference type="EMBL" id="AP018827">
    <property type="protein sequence ID" value="BBF81099.1"/>
    <property type="molecule type" value="Genomic_DNA"/>
</dbReference>
<evidence type="ECO:0000256" key="2">
    <source>
        <dbReference type="ARBA" id="ARBA00012438"/>
    </source>
</evidence>
<dbReference type="InterPro" id="IPR004358">
    <property type="entry name" value="Sig_transdc_His_kin-like_C"/>
</dbReference>
<comment type="catalytic activity">
    <reaction evidence="1">
        <text>ATP + protein L-histidine = ADP + protein N-phospho-L-histidine.</text>
        <dbReference type="EC" id="2.7.13.3"/>
    </reaction>
</comment>
<organism evidence="8 9">
    <name type="scientific">Asticcacaulis excentricus</name>
    <dbReference type="NCBI Taxonomy" id="78587"/>
    <lineage>
        <taxon>Bacteria</taxon>
        <taxon>Pseudomonadati</taxon>
        <taxon>Pseudomonadota</taxon>
        <taxon>Alphaproteobacteria</taxon>
        <taxon>Caulobacterales</taxon>
        <taxon>Caulobacteraceae</taxon>
        <taxon>Asticcacaulis</taxon>
    </lineage>
</organism>
<dbReference type="InterPro" id="IPR035965">
    <property type="entry name" value="PAS-like_dom_sf"/>
</dbReference>
<protein>
    <recommendedName>
        <fullName evidence="2">histidine kinase</fullName>
        <ecNumber evidence="2">2.7.13.3</ecNumber>
    </recommendedName>
</protein>
<dbReference type="GO" id="GO:0000155">
    <property type="term" value="F:phosphorelay sensor kinase activity"/>
    <property type="evidence" value="ECO:0007669"/>
    <property type="project" value="InterPro"/>
</dbReference>
<dbReference type="SUPFAM" id="SSF55874">
    <property type="entry name" value="ATPase domain of HSP90 chaperone/DNA topoisomerase II/histidine kinase"/>
    <property type="match status" value="1"/>
</dbReference>
<proteinExistence type="predicted"/>
<evidence type="ECO:0000259" key="7">
    <source>
        <dbReference type="PROSITE" id="PS50109"/>
    </source>
</evidence>
<dbReference type="PRINTS" id="PR00344">
    <property type="entry name" value="BCTRLSENSOR"/>
</dbReference>
<dbReference type="Proteomes" id="UP000278756">
    <property type="component" value="Chromosome 1"/>
</dbReference>
<dbReference type="InterPro" id="IPR003594">
    <property type="entry name" value="HATPase_dom"/>
</dbReference>
<dbReference type="SMART" id="SM00387">
    <property type="entry name" value="HATPase_c"/>
    <property type="match status" value="1"/>
</dbReference>
<dbReference type="OrthoDB" id="9774458at2"/>
<evidence type="ECO:0000256" key="5">
    <source>
        <dbReference type="ARBA" id="ARBA00022777"/>
    </source>
</evidence>
<accession>A0A3G9G9M3</accession>
<dbReference type="PANTHER" id="PTHR43711:SF1">
    <property type="entry name" value="HISTIDINE KINASE 1"/>
    <property type="match status" value="1"/>
</dbReference>
<keyword evidence="6" id="KW-0902">Two-component regulatory system</keyword>
<evidence type="ECO:0000313" key="9">
    <source>
        <dbReference type="Proteomes" id="UP000278756"/>
    </source>
</evidence>